<dbReference type="EMBL" id="JBHTLP010000018">
    <property type="protein sequence ID" value="MFD1143757.1"/>
    <property type="molecule type" value="Genomic_DNA"/>
</dbReference>
<evidence type="ECO:0000313" key="2">
    <source>
        <dbReference type="Proteomes" id="UP001597116"/>
    </source>
</evidence>
<dbReference type="Proteomes" id="UP001597116">
    <property type="component" value="Unassembled WGS sequence"/>
</dbReference>
<comment type="caution">
    <text evidence="1">The sequence shown here is derived from an EMBL/GenBank/DDBJ whole genome shotgun (WGS) entry which is preliminary data.</text>
</comment>
<accession>A0ABW3QBP1</accession>
<organism evidence="1 2">
    <name type="scientific">Larkinella insperata</name>
    <dbReference type="NCBI Taxonomy" id="332158"/>
    <lineage>
        <taxon>Bacteria</taxon>
        <taxon>Pseudomonadati</taxon>
        <taxon>Bacteroidota</taxon>
        <taxon>Cytophagia</taxon>
        <taxon>Cytophagales</taxon>
        <taxon>Spirosomataceae</taxon>
        <taxon>Larkinella</taxon>
    </lineage>
</organism>
<dbReference type="RefSeq" id="WP_379884773.1">
    <property type="nucleotide sequence ID" value="NZ_JBHTLP010000018.1"/>
</dbReference>
<gene>
    <name evidence="1" type="ORF">ACFQ4C_21695</name>
</gene>
<reference evidence="2" key="1">
    <citation type="journal article" date="2019" name="Int. J. Syst. Evol. Microbiol.">
        <title>The Global Catalogue of Microorganisms (GCM) 10K type strain sequencing project: providing services to taxonomists for standard genome sequencing and annotation.</title>
        <authorList>
            <consortium name="The Broad Institute Genomics Platform"/>
            <consortium name="The Broad Institute Genome Sequencing Center for Infectious Disease"/>
            <person name="Wu L."/>
            <person name="Ma J."/>
        </authorList>
    </citation>
    <scope>NUCLEOTIDE SEQUENCE [LARGE SCALE GENOMIC DNA]</scope>
    <source>
        <strain evidence="2">CCUG 55608</strain>
    </source>
</reference>
<keyword evidence="2" id="KW-1185">Reference proteome</keyword>
<protein>
    <recommendedName>
        <fullName evidence="3">Neutral/alkaline non-lysosomal ceramidase N-terminal domain-containing protein</fullName>
    </recommendedName>
</protein>
<proteinExistence type="predicted"/>
<evidence type="ECO:0008006" key="3">
    <source>
        <dbReference type="Google" id="ProtNLM"/>
    </source>
</evidence>
<evidence type="ECO:0000313" key="1">
    <source>
        <dbReference type="EMBL" id="MFD1143757.1"/>
    </source>
</evidence>
<name>A0ABW3QBP1_9BACT</name>
<sequence>MKITIWLFLGFLVLIAGQGTRASVLHVGTASTDITPPLPFALMGQFDLRIARTIETPLTANVLALETRNKNRSLETAILVSCDLVTIPTVLLTRLRAQVQKQLPGLDVTKIIVNATHTHTSPVLANDLLTYPIPKEGVTQLETCQTFVVNRLTEAVVRAWKNRTPGSVSWGLGLAVVGSNRRAVYANGTAGLYGGTHVPEFQHLESAEDHGVHGLFFENNAGQLLAVGVAVACPAQEAEGHLAVNADYWHEVRRRLKQRFGDGLCVLGWIGASGDVSPHPMYRQAAEFRMLKLKRGGRLEEVGRRISETVIETYEAVRHEGLAQLPFTHQVTTISLPMQIVPEADYAVSKAEHDKAAAQMQSDARTTEKVFAALNWHRDAMNRYEKQQTGTQPGLETEIHVLRLGDVALCTNPFELFTDYGIQIQARSKALQTVVVELVGPGTYLPTERAVRAGGYSAISQSNLVGPEGGKMLVDQTVELINQLWNK</sequence>